<dbReference type="AlphaFoldDB" id="A0A2W2G3R7"/>
<dbReference type="InterPro" id="IPR011659">
    <property type="entry name" value="WD40"/>
</dbReference>
<evidence type="ECO:0000256" key="3">
    <source>
        <dbReference type="SAM" id="SignalP"/>
    </source>
</evidence>
<comment type="caution">
    <text evidence="5">The sequence shown here is derived from an EMBL/GenBank/DDBJ whole genome shotgun (WGS) entry which is preliminary data.</text>
</comment>
<proteinExistence type="inferred from homology"/>
<evidence type="ECO:0000313" key="5">
    <source>
        <dbReference type="EMBL" id="PZG42781.1"/>
    </source>
</evidence>
<evidence type="ECO:0000256" key="1">
    <source>
        <dbReference type="ARBA" id="ARBA00009820"/>
    </source>
</evidence>
<dbReference type="SUPFAM" id="SSF82171">
    <property type="entry name" value="DPP6 N-terminal domain-like"/>
    <property type="match status" value="3"/>
</dbReference>
<dbReference type="GO" id="GO:0016810">
    <property type="term" value="F:hydrolase activity, acting on carbon-nitrogen (but not peptide) bonds"/>
    <property type="evidence" value="ECO:0007669"/>
    <property type="project" value="InterPro"/>
</dbReference>
<dbReference type="Pfam" id="PF01979">
    <property type="entry name" value="Amidohydro_1"/>
    <property type="match status" value="1"/>
</dbReference>
<dbReference type="InterPro" id="IPR011059">
    <property type="entry name" value="Metal-dep_hydrolase_composite"/>
</dbReference>
<protein>
    <recommendedName>
        <fullName evidence="4">Amidohydrolase-related domain-containing protein</fullName>
    </recommendedName>
</protein>
<feature type="region of interest" description="Disordered" evidence="2">
    <location>
        <begin position="27"/>
        <end position="49"/>
    </location>
</feature>
<feature type="domain" description="Amidohydrolase-related" evidence="4">
    <location>
        <begin position="665"/>
        <end position="1006"/>
    </location>
</feature>
<keyword evidence="6" id="KW-1185">Reference proteome</keyword>
<dbReference type="InterPro" id="IPR006680">
    <property type="entry name" value="Amidohydro-rel"/>
</dbReference>
<dbReference type="PANTHER" id="PTHR36842">
    <property type="entry name" value="PROTEIN TOLB HOMOLOG"/>
    <property type="match status" value="1"/>
</dbReference>
<sequence>MGRISRGRFTAASVVSVAALLAVASATPASGANPTNPTNPSNSADRSHHGRTIKVTVTEGTNMAVTATPGGGTIVMDLQGRLHTLAGSGGNARPFGDPLLDPFWPRLSPDGRDVAVQSFADGMFHIWTVSLRTGAARQLTQGEYDDLQPAWSPDGSKIAFSSTREGSGDIWTVDVRTGRLDRITTAGAQETQPTWSPDGKSIAYVRSNVIESIDLATGAVKTLVAARPGTVAAPSWSPDGGKIAFLRSETGARRLKVASTPDREQAVGDLTDVYPFPPAWLSAEEILYAGNGKVVVSKAADGQTRQVPFSATFVLNRPVYERKEYDFDSSRRRPVRGIVGPALSPDGRTVLYKALNDLWVQPVSSHGHGHGHGHGQARKLTDDHFYEIDAVWSRDGKKIAYASDKAGTMDIWVREVANGKERRVTSLAGAEIAPAWSPDGRRLAFQNQGGKTFVVSADGGDPAEVLGTRSAPGRPSWSADGRTLALSVSSASRNQIELVNVEAKTSKVVEPAPWRSISVRGDDGPAWSPDGRWFAFIMETTLWVLPVNPDGTPAGKARQLTHKPSDAPSWSGDSKTLLYLENGELRTISRDGGRSRSIETGVDYSPAQPKGRVVIHAGKMWDGKSESLRENVDITVVGNRIQDVRPHRPGPHPRGWKVIDASDRTVLPGLIDIHYHQQLQSKFYGDRQGRLLLSYGITTTRSTGDQAYRAVEDREAAQAGARIGPRHFLTGEMLEGSRLSWDFARPVMNERQLDLEFSRAKALDFDLMKTYMRFPHRLQAEVAQRGHRLGIPTTSHYLHPGIAFGVDQQEHLSGPTRWGFGFSRNASQGVMYEDVVKLFGQGGFPLTTTMFASSALLADDPGMVEDPRIKSLYTGWEQDILVGELKCAQGTGPCGSLSGNAVAAERAVAQLKKVLAAGGTVLAGTDGPLDNPAVSLHLNLRSMVKYGIAPFKALQSATVLNARALGIEHDLGSVERGKLADLMFVEGDPLADIGTLANVRGVMTNGALHDVPDLLEPFSGERQAPASPTKLVAPEPSEADHTH</sequence>
<dbReference type="InterPro" id="IPR011042">
    <property type="entry name" value="6-blade_b-propeller_TolB-like"/>
</dbReference>
<feature type="compositionally biased region" description="Low complexity" evidence="2">
    <location>
        <begin position="27"/>
        <end position="44"/>
    </location>
</feature>
<feature type="chain" id="PRO_5016028494" description="Amidohydrolase-related domain-containing protein" evidence="3">
    <location>
        <begin position="32"/>
        <end position="1043"/>
    </location>
</feature>
<keyword evidence="3" id="KW-0732">Signal</keyword>
<feature type="signal peptide" evidence="3">
    <location>
        <begin position="1"/>
        <end position="31"/>
    </location>
</feature>
<feature type="region of interest" description="Disordered" evidence="2">
    <location>
        <begin position="1017"/>
        <end position="1043"/>
    </location>
</feature>
<reference evidence="5 6" key="1">
    <citation type="submission" date="2018-01" db="EMBL/GenBank/DDBJ databases">
        <title>Draft genome sequence of Sphaerisporangium sp. 7K107.</title>
        <authorList>
            <person name="Sahin N."/>
            <person name="Saygin H."/>
            <person name="Ay H."/>
        </authorList>
    </citation>
    <scope>NUCLEOTIDE SEQUENCE [LARGE SCALE GENOMIC DNA]</scope>
    <source>
        <strain evidence="5 6">7K107</strain>
    </source>
</reference>
<dbReference type="SUPFAM" id="SSF51338">
    <property type="entry name" value="Composite domain of metallo-dependent hydrolases"/>
    <property type="match status" value="1"/>
</dbReference>
<evidence type="ECO:0000313" key="6">
    <source>
        <dbReference type="Proteomes" id="UP000248544"/>
    </source>
</evidence>
<dbReference type="PANTHER" id="PTHR36842:SF1">
    <property type="entry name" value="PROTEIN TOLB"/>
    <property type="match status" value="1"/>
</dbReference>
<dbReference type="InterPro" id="IPR032466">
    <property type="entry name" value="Metal_Hydrolase"/>
</dbReference>
<dbReference type="SUPFAM" id="SSF51556">
    <property type="entry name" value="Metallo-dependent hydrolases"/>
    <property type="match status" value="1"/>
</dbReference>
<name>A0A2W2G3R7_9ACTN</name>
<dbReference type="EMBL" id="POUA01000148">
    <property type="protein sequence ID" value="PZG42781.1"/>
    <property type="molecule type" value="Genomic_DNA"/>
</dbReference>
<gene>
    <name evidence="5" type="ORF">C1I98_19330</name>
</gene>
<comment type="similarity">
    <text evidence="1">Belongs to the TolB family.</text>
</comment>
<dbReference type="Gene3D" id="2.120.10.30">
    <property type="entry name" value="TolB, C-terminal domain"/>
    <property type="match status" value="3"/>
</dbReference>
<evidence type="ECO:0000259" key="4">
    <source>
        <dbReference type="Pfam" id="PF01979"/>
    </source>
</evidence>
<organism evidence="5 6">
    <name type="scientific">Spongiactinospora gelatinilytica</name>
    <dbReference type="NCBI Taxonomy" id="2666298"/>
    <lineage>
        <taxon>Bacteria</taxon>
        <taxon>Bacillati</taxon>
        <taxon>Actinomycetota</taxon>
        <taxon>Actinomycetes</taxon>
        <taxon>Streptosporangiales</taxon>
        <taxon>Streptosporangiaceae</taxon>
        <taxon>Spongiactinospora</taxon>
    </lineage>
</organism>
<dbReference type="Pfam" id="PF07676">
    <property type="entry name" value="PD40"/>
    <property type="match status" value="6"/>
</dbReference>
<evidence type="ECO:0000256" key="2">
    <source>
        <dbReference type="SAM" id="MobiDB-lite"/>
    </source>
</evidence>
<dbReference type="Gene3D" id="2.30.40.10">
    <property type="entry name" value="Urease, subunit C, domain 1"/>
    <property type="match status" value="2"/>
</dbReference>
<dbReference type="Gene3D" id="3.30.110.90">
    <property type="entry name" value="Amidohydrolase"/>
    <property type="match status" value="1"/>
</dbReference>
<accession>A0A2W2G3R7</accession>
<dbReference type="Proteomes" id="UP000248544">
    <property type="component" value="Unassembled WGS sequence"/>
</dbReference>